<sequence length="261" mass="28819">MTDLVYVSERKLYGRLGLKPPSSQQGVQGAIKLPPVIEVSGTRSWDRSTTGLAPHAVVEKAKRLIDRERTVADFTDRGLRSNQWIHFDLDLAQVAVHEDSGAPPEDVALFVGNVPAGVRGQDREMGVLLCGSVQHVRTRSIPAGRMGSDTTWLHDLILEVERREEEGINVIPENITDILAFCPDEYRVEAAAYGVHGWAARGYPPRIRGRMSGHAIVLMDIDGPDWTHRLLVATPLYVETHPPAAPSSWVARLFGRGREAP</sequence>
<dbReference type="RefSeq" id="WP_271317362.1">
    <property type="nucleotide sequence ID" value="NZ_JABXJJ020000090.1"/>
</dbReference>
<name>A0AA90HAT6_9ACTN</name>
<evidence type="ECO:0000313" key="1">
    <source>
        <dbReference type="EMBL" id="MDI5974530.1"/>
    </source>
</evidence>
<protein>
    <submittedName>
        <fullName evidence="1">SAVMC3_10250 family protein</fullName>
    </submittedName>
</protein>
<reference evidence="1" key="1">
    <citation type="submission" date="2023-05" db="EMBL/GenBank/DDBJ databases">
        <title>Streptantibioticus silvisoli sp. nov., acidotolerant actinomycetes 1 from pine litter.</title>
        <authorList>
            <person name="Swiecimska M."/>
            <person name="Golinska P."/>
            <person name="Sangal V."/>
            <person name="Wachnowicz B."/>
            <person name="Goodfellow M."/>
        </authorList>
    </citation>
    <scope>NUCLEOTIDE SEQUENCE</scope>
    <source>
        <strain evidence="1">SL13</strain>
    </source>
</reference>
<accession>A0AA90HAT6</accession>
<dbReference type="EMBL" id="JABXJJ020000090">
    <property type="protein sequence ID" value="MDI5974530.1"/>
    <property type="molecule type" value="Genomic_DNA"/>
</dbReference>
<proteinExistence type="predicted"/>
<organism evidence="1">
    <name type="scientific">Streptantibioticus silvisoli</name>
    <dbReference type="NCBI Taxonomy" id="2705255"/>
    <lineage>
        <taxon>Bacteria</taxon>
        <taxon>Bacillati</taxon>
        <taxon>Actinomycetota</taxon>
        <taxon>Actinomycetes</taxon>
        <taxon>Kitasatosporales</taxon>
        <taxon>Streptomycetaceae</taxon>
        <taxon>Streptantibioticus</taxon>
    </lineage>
</organism>
<comment type="caution">
    <text evidence="1">The sequence shown here is derived from an EMBL/GenBank/DDBJ whole genome shotgun (WGS) entry which is preliminary data.</text>
</comment>
<dbReference type="NCBIfam" id="NF040893">
    <property type="entry name" value="SAVMC3_10250"/>
    <property type="match status" value="1"/>
</dbReference>
<dbReference type="AlphaFoldDB" id="A0AA90HAT6"/>
<dbReference type="InterPro" id="IPR054284">
    <property type="entry name" value="DUF7019"/>
</dbReference>
<gene>
    <name evidence="1" type="ORF">POF50_035185</name>
</gene>